<dbReference type="AlphaFoldDB" id="A0A225WEZ5"/>
<evidence type="ECO:0000313" key="1">
    <source>
        <dbReference type="EMBL" id="OWZ16102.1"/>
    </source>
</evidence>
<dbReference type="EMBL" id="NBNE01000995">
    <property type="protein sequence ID" value="OWZ16102.1"/>
    <property type="molecule type" value="Genomic_DNA"/>
</dbReference>
<keyword evidence="2" id="KW-1185">Reference proteome</keyword>
<proteinExistence type="predicted"/>
<comment type="caution">
    <text evidence="1">The sequence shown here is derived from an EMBL/GenBank/DDBJ whole genome shotgun (WGS) entry which is preliminary data.</text>
</comment>
<gene>
    <name evidence="1" type="ORF">PHMEG_00010153</name>
</gene>
<name>A0A225WEZ5_9STRA</name>
<accession>A0A225WEZ5</accession>
<dbReference type="OrthoDB" id="129608at2759"/>
<evidence type="ECO:0000313" key="2">
    <source>
        <dbReference type="Proteomes" id="UP000198211"/>
    </source>
</evidence>
<reference evidence="2" key="1">
    <citation type="submission" date="2017-03" db="EMBL/GenBank/DDBJ databases">
        <title>Phytopthora megakarya and P. palmivora, two closely related causual agents of cacao black pod achieved similar genome size and gene model numbers by different mechanisms.</title>
        <authorList>
            <person name="Ali S."/>
            <person name="Shao J."/>
            <person name="Larry D.J."/>
            <person name="Kronmiller B."/>
            <person name="Shen D."/>
            <person name="Strem M.D."/>
            <person name="Melnick R.L."/>
            <person name="Guiltinan M.J."/>
            <person name="Tyler B.M."/>
            <person name="Meinhardt L.W."/>
            <person name="Bailey B.A."/>
        </authorList>
    </citation>
    <scope>NUCLEOTIDE SEQUENCE [LARGE SCALE GENOMIC DNA]</scope>
    <source>
        <strain evidence="2">zdho120</strain>
    </source>
</reference>
<protein>
    <submittedName>
        <fullName evidence="1">Uncharacterized protein</fullName>
    </submittedName>
</protein>
<dbReference type="Proteomes" id="UP000198211">
    <property type="component" value="Unassembled WGS sequence"/>
</dbReference>
<organism evidence="1 2">
    <name type="scientific">Phytophthora megakarya</name>
    <dbReference type="NCBI Taxonomy" id="4795"/>
    <lineage>
        <taxon>Eukaryota</taxon>
        <taxon>Sar</taxon>
        <taxon>Stramenopiles</taxon>
        <taxon>Oomycota</taxon>
        <taxon>Peronosporomycetes</taxon>
        <taxon>Peronosporales</taxon>
        <taxon>Peronosporaceae</taxon>
        <taxon>Phytophthora</taxon>
    </lineage>
</organism>
<sequence>MSRNPEGQGSETKEITNVQAQLRVYLEKRHRLFCQTLRVKELLSLHQTAVFTELEEVLQQYGVPPPKPSQPAIERDGKKKFLIDRAKRFAYSDLLRRSRLTLPDFIRLVRGETAGDPRPNKALSVPDHLPCWSSYRYKNEWREIVAHVITDNKVPAARISTLEPCLSQKTLNAVIKNLRKGQDDGRYLILDRSFLLQVHGVAHSELSQRAKSR</sequence>